<gene>
    <name evidence="2" type="ORF">A1O9_05156</name>
</gene>
<dbReference type="HOGENOM" id="CLU_075359_0_0_1"/>
<feature type="transmembrane region" description="Helical" evidence="1">
    <location>
        <begin position="59"/>
        <end position="79"/>
    </location>
</feature>
<protein>
    <recommendedName>
        <fullName evidence="4">Apple domain-containing protein</fullName>
    </recommendedName>
</protein>
<accession>A0A072PAY0</accession>
<evidence type="ECO:0000313" key="3">
    <source>
        <dbReference type="Proteomes" id="UP000027920"/>
    </source>
</evidence>
<keyword evidence="1" id="KW-0812">Transmembrane</keyword>
<dbReference type="Proteomes" id="UP000027920">
    <property type="component" value="Unassembled WGS sequence"/>
</dbReference>
<dbReference type="OrthoDB" id="5358884at2759"/>
<keyword evidence="1" id="KW-1133">Transmembrane helix</keyword>
<dbReference type="RefSeq" id="XP_013259829.1">
    <property type="nucleotide sequence ID" value="XM_013404375.1"/>
</dbReference>
<dbReference type="GeneID" id="25280082"/>
<comment type="caution">
    <text evidence="2">The sequence shown here is derived from an EMBL/GenBank/DDBJ whole genome shotgun (WGS) entry which is preliminary data.</text>
</comment>
<proteinExistence type="predicted"/>
<organism evidence="2 3">
    <name type="scientific">Exophiala aquamarina CBS 119918</name>
    <dbReference type="NCBI Taxonomy" id="1182545"/>
    <lineage>
        <taxon>Eukaryota</taxon>
        <taxon>Fungi</taxon>
        <taxon>Dikarya</taxon>
        <taxon>Ascomycota</taxon>
        <taxon>Pezizomycotina</taxon>
        <taxon>Eurotiomycetes</taxon>
        <taxon>Chaetothyriomycetidae</taxon>
        <taxon>Chaetothyriales</taxon>
        <taxon>Herpotrichiellaceae</taxon>
        <taxon>Exophiala</taxon>
    </lineage>
</organism>
<dbReference type="VEuPathDB" id="FungiDB:A1O9_05156"/>
<reference evidence="2 3" key="1">
    <citation type="submission" date="2013-03" db="EMBL/GenBank/DDBJ databases">
        <title>The Genome Sequence of Exophiala aquamarina CBS 119918.</title>
        <authorList>
            <consortium name="The Broad Institute Genomics Platform"/>
            <person name="Cuomo C."/>
            <person name="de Hoog S."/>
            <person name="Gorbushina A."/>
            <person name="Walker B."/>
            <person name="Young S.K."/>
            <person name="Zeng Q."/>
            <person name="Gargeya S."/>
            <person name="Fitzgerald M."/>
            <person name="Haas B."/>
            <person name="Abouelleil A."/>
            <person name="Allen A.W."/>
            <person name="Alvarado L."/>
            <person name="Arachchi H.M."/>
            <person name="Berlin A.M."/>
            <person name="Chapman S.B."/>
            <person name="Gainer-Dewar J."/>
            <person name="Goldberg J."/>
            <person name="Griggs A."/>
            <person name="Gujja S."/>
            <person name="Hansen M."/>
            <person name="Howarth C."/>
            <person name="Imamovic A."/>
            <person name="Ireland A."/>
            <person name="Larimer J."/>
            <person name="McCowan C."/>
            <person name="Murphy C."/>
            <person name="Pearson M."/>
            <person name="Poon T.W."/>
            <person name="Priest M."/>
            <person name="Roberts A."/>
            <person name="Saif S."/>
            <person name="Shea T."/>
            <person name="Sisk P."/>
            <person name="Sykes S."/>
            <person name="Wortman J."/>
            <person name="Nusbaum C."/>
            <person name="Birren B."/>
        </authorList>
    </citation>
    <scope>NUCLEOTIDE SEQUENCE [LARGE SCALE GENOMIC DNA]</scope>
    <source>
        <strain evidence="2 3">CBS 119918</strain>
    </source>
</reference>
<evidence type="ECO:0008006" key="4">
    <source>
        <dbReference type="Google" id="ProtNLM"/>
    </source>
</evidence>
<dbReference type="AlphaFoldDB" id="A0A072PAY0"/>
<sequence>MASADAPEAVRTQADLEVYNREPSVGLGPALQPHGYDAIPTYNPPGTTDLKRSMGRWQFATLAALVAAIVVGAAVGGGLGKSLSDFSSTINYVPLSSSQISNLSFSCEDGRVVQNSGKFLGTYTTYCGRNFGTHVTANETDLTGKSLLLDDILGIIAYTLEDCLQTCSVTQGLATSPMPCRSLYYNADIQFAVSEWGANCWIKNGTPADIASVPVYPNTIFLSATLNDPIP</sequence>
<name>A0A072PAY0_9EURO</name>
<keyword evidence="1" id="KW-0472">Membrane</keyword>
<keyword evidence="3" id="KW-1185">Reference proteome</keyword>
<dbReference type="EMBL" id="AMGV01000004">
    <property type="protein sequence ID" value="KEF57239.1"/>
    <property type="molecule type" value="Genomic_DNA"/>
</dbReference>
<evidence type="ECO:0000313" key="2">
    <source>
        <dbReference type="EMBL" id="KEF57239.1"/>
    </source>
</evidence>
<evidence type="ECO:0000256" key="1">
    <source>
        <dbReference type="SAM" id="Phobius"/>
    </source>
</evidence>
<dbReference type="STRING" id="1182545.A0A072PAY0"/>